<dbReference type="AlphaFoldDB" id="A0A922I0I9"/>
<name>A0A922I0I9_DERFA</name>
<reference evidence="1" key="1">
    <citation type="submission" date="2013-05" db="EMBL/GenBank/DDBJ databases">
        <authorList>
            <person name="Yim A.K.Y."/>
            <person name="Chan T.F."/>
            <person name="Ji K.M."/>
            <person name="Liu X.Y."/>
            <person name="Zhou J.W."/>
            <person name="Li R.Q."/>
            <person name="Yang K.Y."/>
            <person name="Li J."/>
            <person name="Li M."/>
            <person name="Law P.T.W."/>
            <person name="Wu Y.L."/>
            <person name="Cai Z.L."/>
            <person name="Qin H."/>
            <person name="Bao Y."/>
            <person name="Leung R.K.K."/>
            <person name="Ng P.K.S."/>
            <person name="Zou J."/>
            <person name="Zhong X.J."/>
            <person name="Ran P.X."/>
            <person name="Zhong N.S."/>
            <person name="Liu Z.G."/>
            <person name="Tsui S.K.W."/>
        </authorList>
    </citation>
    <scope>NUCLEOTIDE SEQUENCE</scope>
    <source>
        <strain evidence="1">Derf</strain>
        <tissue evidence="1">Whole organism</tissue>
    </source>
</reference>
<dbReference type="EMBL" id="ASGP02000003">
    <property type="protein sequence ID" value="KAH9516293.1"/>
    <property type="molecule type" value="Genomic_DNA"/>
</dbReference>
<evidence type="ECO:0000313" key="1">
    <source>
        <dbReference type="EMBL" id="KAH9516293.1"/>
    </source>
</evidence>
<protein>
    <submittedName>
        <fullName evidence="1">Uncharacterized protein</fullName>
    </submittedName>
</protein>
<keyword evidence="2" id="KW-1185">Reference proteome</keyword>
<evidence type="ECO:0000313" key="2">
    <source>
        <dbReference type="Proteomes" id="UP000790347"/>
    </source>
</evidence>
<comment type="caution">
    <text evidence="1">The sequence shown here is derived from an EMBL/GenBank/DDBJ whole genome shotgun (WGS) entry which is preliminary data.</text>
</comment>
<accession>A0A922I0I9</accession>
<organism evidence="1 2">
    <name type="scientific">Dermatophagoides farinae</name>
    <name type="common">American house dust mite</name>
    <dbReference type="NCBI Taxonomy" id="6954"/>
    <lineage>
        <taxon>Eukaryota</taxon>
        <taxon>Metazoa</taxon>
        <taxon>Ecdysozoa</taxon>
        <taxon>Arthropoda</taxon>
        <taxon>Chelicerata</taxon>
        <taxon>Arachnida</taxon>
        <taxon>Acari</taxon>
        <taxon>Acariformes</taxon>
        <taxon>Sarcoptiformes</taxon>
        <taxon>Astigmata</taxon>
        <taxon>Psoroptidia</taxon>
        <taxon>Analgoidea</taxon>
        <taxon>Pyroglyphidae</taxon>
        <taxon>Dermatophagoidinae</taxon>
        <taxon>Dermatophagoides</taxon>
    </lineage>
</organism>
<gene>
    <name evidence="1" type="ORF">DERF_007046</name>
</gene>
<reference evidence="1" key="2">
    <citation type="journal article" date="2022" name="Res Sq">
        <title>Comparative Genomics Reveals Insights into the Divergent Evolution of Astigmatic Mites and Household Pest Adaptations.</title>
        <authorList>
            <person name="Xiong Q."/>
            <person name="Wan A.T.-Y."/>
            <person name="Liu X.-Y."/>
            <person name="Fung C.S.-H."/>
            <person name="Xiao X."/>
            <person name="Malainual N."/>
            <person name="Hou J."/>
            <person name="Wang L."/>
            <person name="Wang M."/>
            <person name="Yang K."/>
            <person name="Cui Y."/>
            <person name="Leung E."/>
            <person name="Nong W."/>
            <person name="Shin S.-K."/>
            <person name="Au S."/>
            <person name="Jeong K.Y."/>
            <person name="Chew F.T."/>
            <person name="Hui J."/>
            <person name="Leung T.F."/>
            <person name="Tungtrongchitr A."/>
            <person name="Zhong N."/>
            <person name="Liu Z."/>
            <person name="Tsui S."/>
        </authorList>
    </citation>
    <scope>NUCLEOTIDE SEQUENCE</scope>
    <source>
        <strain evidence="1">Derf</strain>
        <tissue evidence="1">Whole organism</tissue>
    </source>
</reference>
<dbReference type="Proteomes" id="UP000790347">
    <property type="component" value="Unassembled WGS sequence"/>
</dbReference>
<sequence length="75" mass="8708">MTPIKCLEFNHIYSKENLFSDLVWVLRVNRIQSISDGGSSHTSFRPEKTNLFALNDVYLTPKQKTPENAYFSRNV</sequence>
<proteinExistence type="predicted"/>